<feature type="compositionally biased region" description="Polar residues" evidence="3">
    <location>
        <begin position="1665"/>
        <end position="1677"/>
    </location>
</feature>
<dbReference type="InterPro" id="IPR052620">
    <property type="entry name" value="ELYS/MEL-28_NucAsmblyFactor"/>
</dbReference>
<feature type="compositionally biased region" description="Basic and acidic residues" evidence="3">
    <location>
        <begin position="1910"/>
        <end position="1923"/>
    </location>
</feature>
<evidence type="ECO:0000259" key="4">
    <source>
        <dbReference type="Pfam" id="PF13934"/>
    </source>
</evidence>
<dbReference type="GO" id="GO:0005634">
    <property type="term" value="C:nucleus"/>
    <property type="evidence" value="ECO:0007669"/>
    <property type="project" value="UniProtKB-SubCell"/>
</dbReference>
<feature type="compositionally biased region" description="Polar residues" evidence="3">
    <location>
        <begin position="1260"/>
        <end position="1277"/>
    </location>
</feature>
<feature type="compositionally biased region" description="Basic and acidic residues" evidence="3">
    <location>
        <begin position="1999"/>
        <end position="2013"/>
    </location>
</feature>
<feature type="region of interest" description="Disordered" evidence="3">
    <location>
        <begin position="1644"/>
        <end position="1719"/>
    </location>
</feature>
<sequence>MKELEEVNCEIRRIVNLQFPVSNWLKNLEYGQSTNLQEYDNVNDYRGGFLHNATYAWLSYGCHLVVFNVKIGETVSSWMFRGVVTSVSQFPIQSGEFPLLLVGIDNCASRLRDSSGLVCIFDCTTSRVLRAIRMPCGIEQVCVVTGGAEWEEFNDKRPDNILNEMDGMACVALRNLQHIMIDLRRTVWDMDDLSIVMDETSPAEIYFPSVKQIIDRRQSIREKHAAYNLLNNRIEKHIGFNREDFETSPLLGETLTTAIISSTKIGCLISGCLGRVIIWQNDGSIGWISTPIDENMIVTHLALLEPTDDPRPFYYLWVVYQDELSKAPPILRMYAMLFERKYCDREINLYFNLEDDPSLKFESELNEGDKVINLCTVERESNPEQTDSTTRRGEDNLLLIATNDRVFLFDLNQWYKEQMPHTISECQNPNSILATYRIRSDIQNEEDNQVINFAYVPHSLQEFSSSGPSSSEELFYPNSLSLEWVELNSMKLTFWITRGIQTDLLREIAMTGPIILIQPFETFHKCLSVGLVPFNSEFSFASDQNAQREMLLSLCLEQRWSSFLIKCAIEWSDGSASYLYPTFLKWGIQRASTIKMIADRLCISLFDQSGSSIGEIDVKTLRFCSQQLECLSNVVAKLPSTAVDLMKQRRMLKRVSLYFQVLLWFYDVGLLPEMQDLEEEKQAMATAETLEQEEGEEEKSTLPISLTLRVPYPYAKLSVLYKEKRAQLLKNNGSNSENEEDLFIDELIMRECSTLKAQWEREGGIVMHGCYPPPSLQSLLRSYLTDCHQTEINEINCRHQITIYLLMDLAILLQRSYPAVKQLIKYPSAFMMSPSLIKLTQAFWLLDHENYQEFLDTMTGQLVCDSDIKDWHHRFILRTLVRNNQHKLALLYLRVRKPPLSSIEEQGMAMSLSVEHGLVQSAFHCRPPCHYEQLLTSFFRACRKYNKLDEVLHLVLDSEEEEVFVKFLEENKMEDLRLLYYLQRCRYTEVIGGYPIRQYQPNVVKDVQSTSFIMLSAYEMTLPDITKRFSMNATMSNSDTDLKTRYSRPMSHCKSHDKLRNIYETVITKARETYLRGEKSQIPFVSAPCTSLRLNSHGVNMNCVLFPTLTHKSRGKRTVDQIYEEDDTDDMPNDVKRRKLTDENISPSKRISEESRLMETFETPLVKRKPNVSVNKDRVLETPQSILKIRQLVRSSTSPTVMSQAKETTDRMSEKERKVSRQIRFNINQSKKTLMYEEEDEKEERRQKEKEQDNEADVPLSSNEASNDTFFSPNASNRPEYYESAILSDSSSPSGKIHCYARPRPSLRRSALQSSVEMPQEFYTDKASGSSVNLSAAISRTSEKINEQSFILGTPRNRSSLLPISIYSTTILSSDSSVGDISYLTKRSGRTNPQWTPPKAKDSDDKFTVTSTPLTRITVSQTSIDNKRTMEIDDMNNLYEIKEDDNILNESKRSVHHIEQFGCDGSDFAKQEDSLDKVIESNNQQNKYNNGRIAREASPSLQNYELPILFESEKIAESSPIVSDESDEELLILRNDEDSDEHEETFESLEDAQMHLDSQIPASCLSREIWNPGYRTEECSMTKSNDLQESMQIIGDVDLTDDESANSRAVTPVVPDEVDNNKKEIHLMPIIPSEHILYDMSNITDDESDSNAKETEEPKAKNDKYSNLQRSYVTQNVEMEKNNKANEKDRKSERRSKSVPKEDLDETSSFRQQSNVNVHDKSDKTFSSYVKLYKVDDSTIEVSEETKEKVEDMTEEKLSGNQSFSKNKKNQTEIMDVSSVRMTRSRRSSVIKDISARQIESEKVTRLRRSSSMMKDPLNFSTDHSSQKTDFEISSRLRRANSAAKEIKMDSPSGKLRGRRANSLAKDILMSSVISLDENCESGNSNAQPSMRRGRRCTSVTKEYSQPNTKDSDSESVKDELPVRRSTRLASSARKELQDTPSLGERSFAKSGSATWLVKLVSDDEEGENANKRSLRRTRKSSVSSDTDDATANRSLRLSMRDKECSKEPDIKTTRKRGSSVPKEMKTQPIGSLRRRSSSIIKEIIPEVAEPPEESKKSRNSAARDTEEIVDRLTTNARVRSASVLSVPEELEEILSPSIRETRSTRKKAVQNNAREKRASSADVTHTDMKRRVRNVDTNITVVSPIAEELVEGDEKIDIETVQDTPAPKRKTASVTMIKETKTNTVKSRRGRPRKISVSQESSNLYSFSLPEKTDDVPLEKDIGEVPNYVFSPPQTRSNKNISSKQHQK</sequence>
<dbReference type="Pfam" id="PF13934">
    <property type="entry name" value="ELYS"/>
    <property type="match status" value="1"/>
</dbReference>
<feature type="region of interest" description="Disordered" evidence="3">
    <location>
        <begin position="1194"/>
        <end position="1277"/>
    </location>
</feature>
<dbReference type="Proteomes" id="UP000078540">
    <property type="component" value="Unassembled WGS sequence"/>
</dbReference>
<evidence type="ECO:0000256" key="2">
    <source>
        <dbReference type="ARBA" id="ARBA00023242"/>
    </source>
</evidence>
<feature type="compositionally biased region" description="Basic and acidic residues" evidence="3">
    <location>
        <begin position="1243"/>
        <end position="1253"/>
    </location>
</feature>
<keyword evidence="2" id="KW-0539">Nucleus</keyword>
<dbReference type="InterPro" id="IPR025151">
    <property type="entry name" value="ELYS_dom"/>
</dbReference>
<reference evidence="5 6" key="1">
    <citation type="submission" date="2015-09" db="EMBL/GenBank/DDBJ databases">
        <title>Atta colombica WGS genome.</title>
        <authorList>
            <person name="Nygaard S."/>
            <person name="Hu H."/>
            <person name="Boomsma J."/>
            <person name="Zhang G."/>
        </authorList>
    </citation>
    <scope>NUCLEOTIDE SEQUENCE [LARGE SCALE GENOMIC DNA]</scope>
    <source>
        <strain evidence="5">Treedump-2</strain>
        <tissue evidence="5">Whole body</tissue>
    </source>
</reference>
<dbReference type="PANTHER" id="PTHR21583">
    <property type="entry name" value="ELYS PROTEIN"/>
    <property type="match status" value="1"/>
</dbReference>
<name>A0A195ATR2_9HYME</name>
<protein>
    <submittedName>
        <fullName evidence="5">Protein ELYS</fullName>
    </submittedName>
</protein>
<evidence type="ECO:0000313" key="5">
    <source>
        <dbReference type="EMBL" id="KYM75442.1"/>
    </source>
</evidence>
<feature type="compositionally biased region" description="Polar residues" evidence="3">
    <location>
        <begin position="2197"/>
        <end position="2207"/>
    </location>
</feature>
<comment type="subcellular location">
    <subcellularLocation>
        <location evidence="1">Nucleus</location>
    </subcellularLocation>
</comment>
<feature type="compositionally biased region" description="Basic and acidic residues" evidence="3">
    <location>
        <begin position="1678"/>
        <end position="1702"/>
    </location>
</feature>
<feature type="compositionally biased region" description="Basic and acidic residues" evidence="3">
    <location>
        <begin position="2212"/>
        <end position="2224"/>
    </location>
</feature>
<feature type="region of interest" description="Disordered" evidence="3">
    <location>
        <begin position="1964"/>
        <end position="2034"/>
    </location>
</feature>
<feature type="compositionally biased region" description="Polar residues" evidence="3">
    <location>
        <begin position="1898"/>
        <end position="1909"/>
    </location>
</feature>
<feature type="region of interest" description="Disordered" evidence="3">
    <location>
        <begin position="2182"/>
        <end position="2249"/>
    </location>
</feature>
<dbReference type="EMBL" id="KQ976745">
    <property type="protein sequence ID" value="KYM75442.1"/>
    <property type="molecule type" value="Genomic_DNA"/>
</dbReference>
<evidence type="ECO:0000256" key="3">
    <source>
        <dbReference type="SAM" id="MobiDB-lite"/>
    </source>
</evidence>
<proteinExistence type="predicted"/>
<feature type="region of interest" description="Disordered" evidence="3">
    <location>
        <begin position="1805"/>
        <end position="1832"/>
    </location>
</feature>
<evidence type="ECO:0000313" key="6">
    <source>
        <dbReference type="Proteomes" id="UP000078540"/>
    </source>
</evidence>
<feature type="compositionally biased region" description="Polar residues" evidence="3">
    <location>
        <begin position="1707"/>
        <end position="1717"/>
    </location>
</feature>
<feature type="region of interest" description="Disordered" evidence="3">
    <location>
        <begin position="2102"/>
        <end position="2125"/>
    </location>
</feature>
<keyword evidence="6" id="KW-1185">Reference proteome</keyword>
<feature type="region of interest" description="Disordered" evidence="3">
    <location>
        <begin position="1126"/>
        <end position="1147"/>
    </location>
</feature>
<organism evidence="5 6">
    <name type="scientific">Atta colombica</name>
    <dbReference type="NCBI Taxonomy" id="520822"/>
    <lineage>
        <taxon>Eukaryota</taxon>
        <taxon>Metazoa</taxon>
        <taxon>Ecdysozoa</taxon>
        <taxon>Arthropoda</taxon>
        <taxon>Hexapoda</taxon>
        <taxon>Insecta</taxon>
        <taxon>Pterygota</taxon>
        <taxon>Neoptera</taxon>
        <taxon>Endopterygota</taxon>
        <taxon>Hymenoptera</taxon>
        <taxon>Apocrita</taxon>
        <taxon>Aculeata</taxon>
        <taxon>Formicoidea</taxon>
        <taxon>Formicidae</taxon>
        <taxon>Myrmicinae</taxon>
        <taxon>Atta</taxon>
    </lineage>
</organism>
<feature type="compositionally biased region" description="Basic and acidic residues" evidence="3">
    <location>
        <begin position="2114"/>
        <end position="2125"/>
    </location>
</feature>
<gene>
    <name evidence="5" type="ORF">ALC53_14138</name>
</gene>
<feature type="compositionally biased region" description="Basic and acidic residues" evidence="3">
    <location>
        <begin position="1650"/>
        <end position="1664"/>
    </location>
</feature>
<feature type="compositionally biased region" description="Polar residues" evidence="3">
    <location>
        <begin position="2233"/>
        <end position="2249"/>
    </location>
</feature>
<feature type="compositionally biased region" description="Polar residues" evidence="3">
    <location>
        <begin position="1194"/>
        <end position="1206"/>
    </location>
</feature>
<dbReference type="STRING" id="520822.A0A195ATR2"/>
<feature type="compositionally biased region" description="Basic and acidic residues" evidence="3">
    <location>
        <begin position="1207"/>
        <end position="1219"/>
    </location>
</feature>
<feature type="region of interest" description="Disordered" evidence="3">
    <location>
        <begin position="1879"/>
        <end position="1948"/>
    </location>
</feature>
<evidence type="ECO:0000256" key="1">
    <source>
        <dbReference type="ARBA" id="ARBA00004123"/>
    </source>
</evidence>
<dbReference type="PANTHER" id="PTHR21583:SF8">
    <property type="entry name" value="PROTEIN ELYS"/>
    <property type="match status" value="1"/>
</dbReference>
<feature type="compositionally biased region" description="Polar residues" evidence="3">
    <location>
        <begin position="1223"/>
        <end position="1232"/>
    </location>
</feature>
<accession>A0A195ATR2</accession>
<feature type="domain" description="ELYS-like" evidence="4">
    <location>
        <begin position="742"/>
        <end position="970"/>
    </location>
</feature>